<comment type="similarity">
    <text evidence="1">Belongs to the protease inhibitor I13 (potato type I serine protease inhibitor) family.</text>
</comment>
<reference evidence="4 5" key="1">
    <citation type="submission" date="2012-08" db="EMBL/GenBank/DDBJ databases">
        <title>Oryza genome evolution.</title>
        <authorList>
            <person name="Wing R.A."/>
        </authorList>
    </citation>
    <scope>NUCLEOTIDE SEQUENCE</scope>
</reference>
<dbReference type="AlphaFoldDB" id="A0A0D9VBL1"/>
<reference evidence="5" key="2">
    <citation type="submission" date="2013-12" db="EMBL/GenBank/DDBJ databases">
        <authorList>
            <person name="Yu Y."/>
            <person name="Lee S."/>
            <person name="de Baynast K."/>
            <person name="Wissotski M."/>
            <person name="Liu L."/>
            <person name="Talag J."/>
            <person name="Goicoechea J."/>
            <person name="Angelova A."/>
            <person name="Jetty R."/>
            <person name="Kudrna D."/>
            <person name="Golser W."/>
            <person name="Rivera L."/>
            <person name="Zhang J."/>
            <person name="Wing R."/>
        </authorList>
    </citation>
    <scope>NUCLEOTIDE SEQUENCE</scope>
</reference>
<accession>A0A0D9VBL1</accession>
<evidence type="ECO:0000313" key="4">
    <source>
        <dbReference type="EnsemblPlants" id="LPERR02G01680.1"/>
    </source>
</evidence>
<evidence type="ECO:0000256" key="1">
    <source>
        <dbReference type="ARBA" id="ARBA00008210"/>
    </source>
</evidence>
<dbReference type="Gene3D" id="3.30.10.10">
    <property type="entry name" value="Trypsin Inhibitor V, subunit A"/>
    <property type="match status" value="4"/>
</dbReference>
<evidence type="ECO:0000256" key="2">
    <source>
        <dbReference type="ARBA" id="ARBA00022690"/>
    </source>
</evidence>
<keyword evidence="2" id="KW-0646">Protease inhibitor</keyword>
<evidence type="ECO:0000256" key="3">
    <source>
        <dbReference type="ARBA" id="ARBA00022900"/>
    </source>
</evidence>
<dbReference type="PROSITE" id="PS00285">
    <property type="entry name" value="POTATO_INHIBITOR"/>
    <property type="match status" value="2"/>
</dbReference>
<dbReference type="PANTHER" id="PTHR33091:SF92">
    <property type="entry name" value="OS02G0124300 PROTEIN"/>
    <property type="match status" value="1"/>
</dbReference>
<proteinExistence type="inferred from homology"/>
<dbReference type="GO" id="GO:0004867">
    <property type="term" value="F:serine-type endopeptidase inhibitor activity"/>
    <property type="evidence" value="ECO:0007669"/>
    <property type="project" value="UniProtKB-KW"/>
</dbReference>
<evidence type="ECO:0000313" key="5">
    <source>
        <dbReference type="Proteomes" id="UP000032180"/>
    </source>
</evidence>
<dbReference type="HOGENOM" id="CLU_907281_0_0_1"/>
<dbReference type="Proteomes" id="UP000032180">
    <property type="component" value="Chromosome 2"/>
</dbReference>
<name>A0A0D9VBL1_9ORYZ</name>
<dbReference type="PANTHER" id="PTHR33091">
    <property type="entry name" value="PROTEIN, PUTATIVE, EXPRESSED-RELATED"/>
    <property type="match status" value="1"/>
</dbReference>
<protein>
    <submittedName>
        <fullName evidence="4">Uncharacterized protein</fullName>
    </submittedName>
</protein>
<dbReference type="EnsemblPlants" id="LPERR02G01680.1">
    <property type="protein sequence ID" value="LPERR02G01680.1"/>
    <property type="gene ID" value="LPERR02G01680"/>
</dbReference>
<dbReference type="GO" id="GO:0009611">
    <property type="term" value="P:response to wounding"/>
    <property type="evidence" value="ECO:0007669"/>
    <property type="project" value="InterPro"/>
</dbReference>
<dbReference type="InterPro" id="IPR000864">
    <property type="entry name" value="Prot_inh_pot1"/>
</dbReference>
<dbReference type="Pfam" id="PF00280">
    <property type="entry name" value="potato_inhibit"/>
    <property type="match status" value="4"/>
</dbReference>
<sequence length="293" mass="32357">MAGADPKRTSWPELVGIPATPAVMRINHDRPELVVEVLPAGVKLPGNGREFNPNRVRVFFNPRDSQGLVVQIPVRSRSMGRAVAAATAGDGGKLKTAWPEVVGWVQLNAAFQINRDRPDVSVAFFQQGTPLPTDSDDSRVIIVSDVGSVVVQTPVLVREDHRRLKSSWPEVVGWPEFWAALKILNERPDVTVLMFHDGDDLPPPEHDPKRVAIFVNDDIIVSRTPFVIKTEWPEVVGWAGFLAAIKIHDDRPDVHFEAHDVGESVPPGFDGHRVRLFLNNDVSRTVAQTPVVG</sequence>
<dbReference type="InterPro" id="IPR036354">
    <property type="entry name" value="Prot_inh_pot1_sf"/>
</dbReference>
<reference evidence="4" key="3">
    <citation type="submission" date="2015-04" db="UniProtKB">
        <authorList>
            <consortium name="EnsemblPlants"/>
        </authorList>
    </citation>
    <scope>IDENTIFICATION</scope>
</reference>
<organism evidence="4 5">
    <name type="scientific">Leersia perrieri</name>
    <dbReference type="NCBI Taxonomy" id="77586"/>
    <lineage>
        <taxon>Eukaryota</taxon>
        <taxon>Viridiplantae</taxon>
        <taxon>Streptophyta</taxon>
        <taxon>Embryophyta</taxon>
        <taxon>Tracheophyta</taxon>
        <taxon>Spermatophyta</taxon>
        <taxon>Magnoliopsida</taxon>
        <taxon>Liliopsida</taxon>
        <taxon>Poales</taxon>
        <taxon>Poaceae</taxon>
        <taxon>BOP clade</taxon>
        <taxon>Oryzoideae</taxon>
        <taxon>Oryzeae</taxon>
        <taxon>Oryzinae</taxon>
        <taxon>Leersia</taxon>
    </lineage>
</organism>
<dbReference type="Gramene" id="LPERR02G01680.1">
    <property type="protein sequence ID" value="LPERR02G01680.1"/>
    <property type="gene ID" value="LPERR02G01680"/>
</dbReference>
<keyword evidence="5" id="KW-1185">Reference proteome</keyword>
<dbReference type="eggNOG" id="ENOG502R5IE">
    <property type="taxonomic scope" value="Eukaryota"/>
</dbReference>
<dbReference type="SUPFAM" id="SSF54654">
    <property type="entry name" value="CI-2 family of serine protease inhibitors"/>
    <property type="match status" value="4"/>
</dbReference>
<keyword evidence="3" id="KW-0722">Serine protease inhibitor</keyword>